<feature type="compositionally biased region" description="Basic and acidic residues" evidence="1">
    <location>
        <begin position="155"/>
        <end position="166"/>
    </location>
</feature>
<comment type="caution">
    <text evidence="2">The sequence shown here is derived from an EMBL/GenBank/DDBJ whole genome shotgun (WGS) entry which is preliminary data.</text>
</comment>
<organism evidence="2 3">
    <name type="scientific">Halalkalicoccus paucihalophilus</name>
    <dbReference type="NCBI Taxonomy" id="1008153"/>
    <lineage>
        <taxon>Archaea</taxon>
        <taxon>Methanobacteriati</taxon>
        <taxon>Methanobacteriota</taxon>
        <taxon>Stenosarchaea group</taxon>
        <taxon>Halobacteria</taxon>
        <taxon>Halobacteriales</taxon>
        <taxon>Halococcaceae</taxon>
        <taxon>Halalkalicoccus</taxon>
    </lineage>
</organism>
<dbReference type="OrthoDB" id="341007at2157"/>
<dbReference type="AlphaFoldDB" id="A0A151AI19"/>
<reference evidence="2 3" key="1">
    <citation type="submission" date="2016-02" db="EMBL/GenBank/DDBJ databases">
        <title>Genome sequence of Halalkalicoccus paucihalophilus DSM 24557.</title>
        <authorList>
            <person name="Poehlein A."/>
            <person name="Daniel R."/>
        </authorList>
    </citation>
    <scope>NUCLEOTIDE SEQUENCE [LARGE SCALE GENOMIC DNA]</scope>
    <source>
        <strain evidence="2 3">DSM 24557</strain>
    </source>
</reference>
<accession>A0A151AI19</accession>
<evidence type="ECO:0000313" key="3">
    <source>
        <dbReference type="Proteomes" id="UP000075321"/>
    </source>
</evidence>
<proteinExistence type="predicted"/>
<dbReference type="PATRIC" id="fig|1008153.3.peg.749"/>
<evidence type="ECO:0000313" key="2">
    <source>
        <dbReference type="EMBL" id="KYH27291.1"/>
    </source>
</evidence>
<feature type="compositionally biased region" description="Acidic residues" evidence="1">
    <location>
        <begin position="134"/>
        <end position="154"/>
    </location>
</feature>
<dbReference type="RefSeq" id="WP_066379694.1">
    <property type="nucleotide sequence ID" value="NZ_LTAZ01000002.1"/>
</dbReference>
<dbReference type="InterPro" id="IPR058427">
    <property type="entry name" value="DUF8114"/>
</dbReference>
<evidence type="ECO:0000256" key="1">
    <source>
        <dbReference type="SAM" id="MobiDB-lite"/>
    </source>
</evidence>
<sequence length="174" mass="19938">MGKVSIGLRGWRFEEGEVFDSEGEFKPLEEIPEETRFRLQRLELLVTSPCQACWLIHGDEDIAECNVAEAVYGEPRSEVLVCEEHEPDFLYWFREEGGLEYMGEDELKDAFHEWFADDGRAPGNYEGIEHVETDPADVPDPSEVDPEELAVEQPEDGKRIDLRDLDLGQEYPSS</sequence>
<name>A0A151AI19_9EURY</name>
<gene>
    <name evidence="2" type="ORF">HAPAU_07450</name>
</gene>
<dbReference type="EMBL" id="LTAZ01000002">
    <property type="protein sequence ID" value="KYH27291.1"/>
    <property type="molecule type" value="Genomic_DNA"/>
</dbReference>
<dbReference type="Pfam" id="PF26419">
    <property type="entry name" value="DUF8114"/>
    <property type="match status" value="1"/>
</dbReference>
<dbReference type="Proteomes" id="UP000075321">
    <property type="component" value="Unassembled WGS sequence"/>
</dbReference>
<protein>
    <submittedName>
        <fullName evidence="2">Uncharacterized protein</fullName>
    </submittedName>
</protein>
<keyword evidence="3" id="KW-1185">Reference proteome</keyword>
<feature type="region of interest" description="Disordered" evidence="1">
    <location>
        <begin position="123"/>
        <end position="174"/>
    </location>
</feature>